<dbReference type="GO" id="GO:0019722">
    <property type="term" value="P:calcium-mediated signaling"/>
    <property type="evidence" value="ECO:0007669"/>
    <property type="project" value="TreeGrafter"/>
</dbReference>
<dbReference type="InterPro" id="IPR017452">
    <property type="entry name" value="GPCR_Rhodpsn_7TM"/>
</dbReference>
<evidence type="ECO:0000259" key="11">
    <source>
        <dbReference type="PROSITE" id="PS50262"/>
    </source>
</evidence>
<protein>
    <recommendedName>
        <fullName evidence="11">G-protein coupled receptors family 1 profile domain-containing protein</fullName>
    </recommendedName>
</protein>
<dbReference type="SUPFAM" id="SSF81321">
    <property type="entry name" value="Family A G protein-coupled receptor-like"/>
    <property type="match status" value="1"/>
</dbReference>
<gene>
    <name evidence="12" type="primary">ackr3a</name>
</gene>
<dbReference type="Proteomes" id="UP000314983">
    <property type="component" value="Chromosome 25"/>
</dbReference>
<evidence type="ECO:0000256" key="2">
    <source>
        <dbReference type="ARBA" id="ARBA00022692"/>
    </source>
</evidence>
<dbReference type="InterPro" id="IPR050119">
    <property type="entry name" value="CCR1-9-like"/>
</dbReference>
<dbReference type="PANTHER" id="PTHR10489:SF931">
    <property type="entry name" value="ATYPICAL CHEMOKINE RECEPTOR 3"/>
    <property type="match status" value="1"/>
</dbReference>
<dbReference type="PROSITE" id="PS00237">
    <property type="entry name" value="G_PROTEIN_RECEP_F1_1"/>
    <property type="match status" value="1"/>
</dbReference>
<feature type="transmembrane region" description="Helical" evidence="10">
    <location>
        <begin position="188"/>
        <end position="209"/>
    </location>
</feature>
<reference evidence="13" key="1">
    <citation type="journal article" date="2014" name="Science">
        <title>Nonhuman genetics. Genomic basis for the convergent evolution of electric organs.</title>
        <authorList>
            <person name="Gallant J.R."/>
            <person name="Traeger L.L."/>
            <person name="Volkening J.D."/>
            <person name="Moffett H."/>
            <person name="Chen P.H."/>
            <person name="Novina C.D."/>
            <person name="Phillips G.N.Jr."/>
            <person name="Anand R."/>
            <person name="Wells G.B."/>
            <person name="Pinch M."/>
            <person name="Guth R."/>
            <person name="Unguez G.A."/>
            <person name="Albert J.S."/>
            <person name="Zakon H.H."/>
            <person name="Samanta M.P."/>
            <person name="Sussman M.R."/>
        </authorList>
    </citation>
    <scope>NUCLEOTIDE SEQUENCE [LARGE SCALE GENOMIC DNA]</scope>
</reference>
<comment type="similarity">
    <text evidence="8">Belongs to the G-protein coupled receptor 1 family.</text>
</comment>
<dbReference type="PANTHER" id="PTHR10489">
    <property type="entry name" value="CELL ADHESION MOLECULE"/>
    <property type="match status" value="1"/>
</dbReference>
<dbReference type="InterPro" id="IPR000276">
    <property type="entry name" value="GPCR_Rhodpsn"/>
</dbReference>
<sequence>MGVTCFNVLTKWCDLQLQKNFLKMSAGDFSAGELFNIYAMWEELNLTEHNLSQAELRLCPTHISHSTLLQIMCTLLVIIFVVGLTANALVMWVGLRSEGRRRHGVHLYILNLAVADLCVVTTLPVWVSSLAQGGHWPFGQAACKLTHLLFSVNLFASIFFVVCMSVDRYLFMVRLGRTSGRWETPGRCLVCAGVWIISVIASVPETYYLQSVKSLHGNVSLCRPVYPENDPMGWMAGIQLSFVVLGFAIPFPIITVSYTLLASTLVTSTSSSPHRQKDSSVSKKMLLTYIVVFLVCWAPYHAILLADAMAMLGVLLLSCAAENVLFVALHLTQTLSLLHCCVNPVVYGLAHRQCRHDLMKDFIFKYSTHTGRAHLMEGSQGTETDRTTMENQLEP</sequence>
<feature type="transmembrane region" description="Helical" evidence="10">
    <location>
        <begin position="107"/>
        <end position="127"/>
    </location>
</feature>
<evidence type="ECO:0000256" key="8">
    <source>
        <dbReference type="RuleBase" id="RU000688"/>
    </source>
</evidence>
<feature type="region of interest" description="Disordered" evidence="9">
    <location>
        <begin position="375"/>
        <end position="395"/>
    </location>
</feature>
<evidence type="ECO:0000256" key="4">
    <source>
        <dbReference type="ARBA" id="ARBA00023040"/>
    </source>
</evidence>
<dbReference type="GO" id="GO:0001525">
    <property type="term" value="P:angiogenesis"/>
    <property type="evidence" value="ECO:0007669"/>
    <property type="project" value="InterPro"/>
</dbReference>
<evidence type="ECO:0000256" key="7">
    <source>
        <dbReference type="ARBA" id="ARBA00023224"/>
    </source>
</evidence>
<evidence type="ECO:0000256" key="9">
    <source>
        <dbReference type="SAM" id="MobiDB-lite"/>
    </source>
</evidence>
<dbReference type="AlphaFoldDB" id="A0A4W4GYI6"/>
<dbReference type="GO" id="GO:0016493">
    <property type="term" value="F:C-C chemokine receptor activity"/>
    <property type="evidence" value="ECO:0007669"/>
    <property type="project" value="TreeGrafter"/>
</dbReference>
<evidence type="ECO:0000256" key="10">
    <source>
        <dbReference type="SAM" id="Phobius"/>
    </source>
</evidence>
<dbReference type="PRINTS" id="PR00646">
    <property type="entry name" value="RDC1ORPHANR"/>
</dbReference>
<dbReference type="GeneTree" id="ENSGT01130000278323"/>
<reference evidence="13" key="2">
    <citation type="journal article" date="2017" name="Sci. Adv.">
        <title>A tail of two voltages: Proteomic comparison of the three electric organs of the electric eel.</title>
        <authorList>
            <person name="Traeger L.L."/>
            <person name="Sabat G."/>
            <person name="Barrett-Wilt G.A."/>
            <person name="Wells G.B."/>
            <person name="Sussman M.R."/>
        </authorList>
    </citation>
    <scope>NUCLEOTIDE SEQUENCE [LARGE SCALE GENOMIC DNA]</scope>
</reference>
<reference evidence="12" key="5">
    <citation type="submission" date="2025-09" db="UniProtKB">
        <authorList>
            <consortium name="Ensembl"/>
        </authorList>
    </citation>
    <scope>IDENTIFICATION</scope>
</reference>
<feature type="transmembrane region" description="Helical" evidence="10">
    <location>
        <begin position="309"/>
        <end position="329"/>
    </location>
</feature>
<feature type="transmembrane region" description="Helical" evidence="10">
    <location>
        <begin position="240"/>
        <end position="266"/>
    </location>
</feature>
<dbReference type="GO" id="GO:0006955">
    <property type="term" value="P:immune response"/>
    <property type="evidence" value="ECO:0007669"/>
    <property type="project" value="TreeGrafter"/>
</dbReference>
<keyword evidence="5 10" id="KW-0472">Membrane</keyword>
<feature type="transmembrane region" description="Helical" evidence="10">
    <location>
        <begin position="68"/>
        <end position="95"/>
    </location>
</feature>
<dbReference type="OMA" id="HEMHLYI"/>
<dbReference type="Pfam" id="PF00001">
    <property type="entry name" value="7tm_1"/>
    <property type="match status" value="1"/>
</dbReference>
<evidence type="ECO:0000256" key="1">
    <source>
        <dbReference type="ARBA" id="ARBA00004370"/>
    </source>
</evidence>
<feature type="domain" description="G-protein coupled receptors family 1 profile" evidence="11">
    <location>
        <begin position="86"/>
        <end position="347"/>
    </location>
</feature>
<keyword evidence="4 8" id="KW-0297">G-protein coupled receptor</keyword>
<dbReference type="PRINTS" id="PR00237">
    <property type="entry name" value="GPCRRHODOPSN"/>
</dbReference>
<dbReference type="GO" id="GO:0009897">
    <property type="term" value="C:external side of plasma membrane"/>
    <property type="evidence" value="ECO:0007669"/>
    <property type="project" value="TreeGrafter"/>
</dbReference>
<evidence type="ECO:0000256" key="6">
    <source>
        <dbReference type="ARBA" id="ARBA00023170"/>
    </source>
</evidence>
<feature type="transmembrane region" description="Helical" evidence="10">
    <location>
        <begin position="286"/>
        <end position="303"/>
    </location>
</feature>
<dbReference type="PROSITE" id="PS50262">
    <property type="entry name" value="G_PROTEIN_RECEP_F1_2"/>
    <property type="match status" value="1"/>
</dbReference>
<dbReference type="Gene3D" id="1.20.1070.10">
    <property type="entry name" value="Rhodopsin 7-helix transmembrane proteins"/>
    <property type="match status" value="1"/>
</dbReference>
<dbReference type="GO" id="GO:0019957">
    <property type="term" value="F:C-C chemokine binding"/>
    <property type="evidence" value="ECO:0007669"/>
    <property type="project" value="TreeGrafter"/>
</dbReference>
<comment type="subcellular location">
    <subcellularLocation>
        <location evidence="1">Membrane</location>
    </subcellularLocation>
</comment>
<evidence type="ECO:0000313" key="13">
    <source>
        <dbReference type="Proteomes" id="UP000314983"/>
    </source>
</evidence>
<dbReference type="GO" id="GO:0060326">
    <property type="term" value="P:cell chemotaxis"/>
    <property type="evidence" value="ECO:0007669"/>
    <property type="project" value="TreeGrafter"/>
</dbReference>
<dbReference type="Ensembl" id="ENSEEET00000044487.2">
    <property type="protein sequence ID" value="ENSEEEP00000043987.2"/>
    <property type="gene ID" value="ENSEEEG00000020780.2"/>
</dbReference>
<dbReference type="GO" id="GO:0015026">
    <property type="term" value="F:coreceptor activity"/>
    <property type="evidence" value="ECO:0007669"/>
    <property type="project" value="InterPro"/>
</dbReference>
<reference evidence="12" key="3">
    <citation type="submission" date="2020-05" db="EMBL/GenBank/DDBJ databases">
        <title>Electrophorus electricus (electric eel) genome, fEleEle1, primary haplotype.</title>
        <authorList>
            <person name="Myers G."/>
            <person name="Meyer A."/>
            <person name="Fedrigo O."/>
            <person name="Formenti G."/>
            <person name="Rhie A."/>
            <person name="Tracey A."/>
            <person name="Sims Y."/>
            <person name="Jarvis E.D."/>
        </authorList>
    </citation>
    <scope>NUCLEOTIDE SEQUENCE [LARGE SCALE GENOMIC DNA]</scope>
</reference>
<name>A0A4W4GYI6_ELEEL</name>
<dbReference type="GO" id="GO:0007204">
    <property type="term" value="P:positive regulation of cytosolic calcium ion concentration"/>
    <property type="evidence" value="ECO:0007669"/>
    <property type="project" value="TreeGrafter"/>
</dbReference>
<dbReference type="InterPro" id="IPR001416">
    <property type="entry name" value="ACKR3"/>
</dbReference>
<proteinExistence type="inferred from homology"/>
<keyword evidence="6 8" id="KW-0675">Receptor</keyword>
<evidence type="ECO:0000256" key="5">
    <source>
        <dbReference type="ARBA" id="ARBA00023136"/>
    </source>
</evidence>
<keyword evidence="2 8" id="KW-0812">Transmembrane</keyword>
<keyword evidence="13" id="KW-1185">Reference proteome</keyword>
<evidence type="ECO:0000313" key="12">
    <source>
        <dbReference type="Ensembl" id="ENSEEEP00000043987.2"/>
    </source>
</evidence>
<dbReference type="GO" id="GO:0001570">
    <property type="term" value="P:vasculogenesis"/>
    <property type="evidence" value="ECO:0007669"/>
    <property type="project" value="InterPro"/>
</dbReference>
<organism evidence="12 13">
    <name type="scientific">Electrophorus electricus</name>
    <name type="common">Electric eel</name>
    <name type="synonym">Gymnotus electricus</name>
    <dbReference type="NCBI Taxonomy" id="8005"/>
    <lineage>
        <taxon>Eukaryota</taxon>
        <taxon>Metazoa</taxon>
        <taxon>Chordata</taxon>
        <taxon>Craniata</taxon>
        <taxon>Vertebrata</taxon>
        <taxon>Euteleostomi</taxon>
        <taxon>Actinopterygii</taxon>
        <taxon>Neopterygii</taxon>
        <taxon>Teleostei</taxon>
        <taxon>Ostariophysi</taxon>
        <taxon>Gymnotiformes</taxon>
        <taxon>Gymnotoidei</taxon>
        <taxon>Gymnotidae</taxon>
        <taxon>Electrophorus</taxon>
    </lineage>
</organism>
<feature type="transmembrane region" description="Helical" evidence="10">
    <location>
        <begin position="147"/>
        <end position="167"/>
    </location>
</feature>
<keyword evidence="7 8" id="KW-0807">Transducer</keyword>
<keyword evidence="3 10" id="KW-1133">Transmembrane helix</keyword>
<reference evidence="12" key="4">
    <citation type="submission" date="2025-08" db="UniProtKB">
        <authorList>
            <consortium name="Ensembl"/>
        </authorList>
    </citation>
    <scope>IDENTIFICATION</scope>
</reference>
<evidence type="ECO:0000256" key="3">
    <source>
        <dbReference type="ARBA" id="ARBA00022989"/>
    </source>
</evidence>
<dbReference type="STRING" id="8005.ENSEEEP00000043987"/>
<accession>A0A4W4GYI6</accession>